<sequence>MSKSMIRTIFSFIFFLSSFAFQAQISSKYKISFENATHHEANINATFTNLQADEATFAMSRSSPGRYALHEFAKNVYNVKVTDGKGKELIATRPDPYSWKVKGHDGTIKVSYTLFANHGDGTYAQIDETHAHLNLPATFIYVPELEAQEIEVTFDIREDLNWKIATQLKHQQDNTYYAQNFQYLMDSPVEIANFRTRAFKVKDQNIVFVLHDDAASDEQLDAYFEKVKNVVLEQKQVFGELPRFDYGEYTFLACYMPNATGDGMEHRNSTSIPSSRSLSKGGVEMNIGTVAHEFFHIWNVERLRPKSLEPFDFSRANMSGDLWFAEGFTSYYDDLSLVRSGIMSQEKYIDGLVRTFNYVWTSPGRQFFTPIEMSYQAPFVDAARSVDDTNRENTFISYYSYGSMLGLALDLSLREKNLNLDDYMTLVWNAYGKTEIPYTVENLHESLNQFAGKEFGDYFFNNYIFKSGMPDYKKAFKQVGLSLEIKNEIDFGASVRSQRIMTNPKIGSSAYTSGFQKGDKILKIGEINLDGNASINSILDTFKVGEKITVIYERFGSQNEKMLTIATDVVYELKLMEDNAKELTKKIKENRATWLNSKV</sequence>
<dbReference type="Gene3D" id="2.60.40.3650">
    <property type="match status" value="1"/>
</dbReference>
<evidence type="ECO:0000256" key="1">
    <source>
        <dbReference type="SAM" id="SignalP"/>
    </source>
</evidence>
<dbReference type="InterPro" id="IPR007963">
    <property type="entry name" value="Peptidase_M61_catalytic"/>
</dbReference>
<proteinExistence type="predicted"/>
<dbReference type="Gene3D" id="1.10.390.10">
    <property type="entry name" value="Neutral Protease Domain 2"/>
    <property type="match status" value="1"/>
</dbReference>
<reference evidence="4 5" key="1">
    <citation type="submission" date="2019-01" db="EMBL/GenBank/DDBJ databases">
        <title>Genome sequence of the Antarctic species Gelidibacter gilvus ACAM 158(T).</title>
        <authorList>
            <person name="Bowman J.P."/>
        </authorList>
    </citation>
    <scope>NUCLEOTIDE SEQUENCE [LARGE SCALE GENOMIC DNA]</scope>
    <source>
        <strain evidence="4 5">IC158</strain>
    </source>
</reference>
<dbReference type="InterPro" id="IPR040756">
    <property type="entry name" value="Peptidase_M61_N"/>
</dbReference>
<evidence type="ECO:0000313" key="5">
    <source>
        <dbReference type="Proteomes" id="UP000289792"/>
    </source>
</evidence>
<feature type="chain" id="PRO_5020669986" evidence="1">
    <location>
        <begin position="24"/>
        <end position="599"/>
    </location>
</feature>
<dbReference type="AlphaFoldDB" id="A0A4Q0XL05"/>
<dbReference type="SUPFAM" id="SSF55486">
    <property type="entry name" value="Metalloproteases ('zincins'), catalytic domain"/>
    <property type="match status" value="1"/>
</dbReference>
<dbReference type="PIRSF" id="PIRSF016493">
    <property type="entry name" value="Glycyl_aminpptds"/>
    <property type="match status" value="1"/>
</dbReference>
<dbReference type="OrthoDB" id="9778516at2"/>
<dbReference type="EMBL" id="SDDZ01000001">
    <property type="protein sequence ID" value="RXJ52928.1"/>
    <property type="molecule type" value="Genomic_DNA"/>
</dbReference>
<evidence type="ECO:0000313" key="4">
    <source>
        <dbReference type="EMBL" id="RXJ52928.1"/>
    </source>
</evidence>
<dbReference type="InterPro" id="IPR027268">
    <property type="entry name" value="Peptidase_M4/M1_CTD_sf"/>
</dbReference>
<dbReference type="Gene3D" id="2.30.42.10">
    <property type="match status" value="1"/>
</dbReference>
<feature type="domain" description="Peptidase M61 N-terminal" evidence="3">
    <location>
        <begin position="28"/>
        <end position="193"/>
    </location>
</feature>
<keyword evidence="1" id="KW-0732">Signal</keyword>
<gene>
    <name evidence="4" type="ORF">ESZ48_03265</name>
</gene>
<organism evidence="4 5">
    <name type="scientific">Gelidibacter gilvus</name>
    <dbReference type="NCBI Taxonomy" id="59602"/>
    <lineage>
        <taxon>Bacteria</taxon>
        <taxon>Pseudomonadati</taxon>
        <taxon>Bacteroidota</taxon>
        <taxon>Flavobacteriia</taxon>
        <taxon>Flavobacteriales</taxon>
        <taxon>Flavobacteriaceae</taxon>
        <taxon>Gelidibacter</taxon>
    </lineage>
</organism>
<dbReference type="SUPFAM" id="SSF50156">
    <property type="entry name" value="PDZ domain-like"/>
    <property type="match status" value="1"/>
</dbReference>
<evidence type="ECO:0000259" key="3">
    <source>
        <dbReference type="Pfam" id="PF17899"/>
    </source>
</evidence>
<name>A0A4Q0XL05_9FLAO</name>
<feature type="domain" description="Peptidase M61 catalytic" evidence="2">
    <location>
        <begin position="287"/>
        <end position="404"/>
    </location>
</feature>
<evidence type="ECO:0000259" key="2">
    <source>
        <dbReference type="Pfam" id="PF05299"/>
    </source>
</evidence>
<comment type="caution">
    <text evidence="4">The sequence shown here is derived from an EMBL/GenBank/DDBJ whole genome shotgun (WGS) entry which is preliminary data.</text>
</comment>
<keyword evidence="5" id="KW-1185">Reference proteome</keyword>
<dbReference type="InterPro" id="IPR036034">
    <property type="entry name" value="PDZ_sf"/>
</dbReference>
<dbReference type="Proteomes" id="UP000289792">
    <property type="component" value="Unassembled WGS sequence"/>
</dbReference>
<feature type="signal peptide" evidence="1">
    <location>
        <begin position="1"/>
        <end position="23"/>
    </location>
</feature>
<dbReference type="Pfam" id="PF17899">
    <property type="entry name" value="Peptidase_M61_N"/>
    <property type="match status" value="1"/>
</dbReference>
<dbReference type="Pfam" id="PF05299">
    <property type="entry name" value="Peptidase_M61"/>
    <property type="match status" value="1"/>
</dbReference>
<accession>A0A4Q0XL05</accession>
<dbReference type="InterPro" id="IPR024191">
    <property type="entry name" value="Peptidase_M61"/>
</dbReference>
<protein>
    <submittedName>
        <fullName evidence="4">M61 family peptidase</fullName>
    </submittedName>
</protein>